<evidence type="ECO:0000313" key="2">
    <source>
        <dbReference type="EMBL" id="ESO85232.1"/>
    </source>
</evidence>
<dbReference type="KEGG" id="lgi:LOTGIDRAFT_168040"/>
<dbReference type="HOGENOM" id="CLU_1995198_0_0_1"/>
<dbReference type="GeneID" id="20240753"/>
<dbReference type="OrthoDB" id="6104461at2759"/>
<sequence>MVGTRYLQLATSLAVFLLVLFLTCTQAAPVDDFETDNEALRKALFIARLLSSSDRLKNTKPEGSNLDFSELASIPFSNQQKRYRPPMQGRSGGMSLCLWKVCPAAPWLVSKRSEKTWDKNNMLGK</sequence>
<dbReference type="RefSeq" id="XP_009064146.1">
    <property type="nucleotide sequence ID" value="XM_009065898.1"/>
</dbReference>
<dbReference type="EMBL" id="KB203301">
    <property type="protein sequence ID" value="ESO85232.1"/>
    <property type="molecule type" value="Genomic_DNA"/>
</dbReference>
<feature type="signal peptide" evidence="1">
    <location>
        <begin position="1"/>
        <end position="27"/>
    </location>
</feature>
<keyword evidence="1" id="KW-0732">Signal</keyword>
<accession>V3ZLQ1</accession>
<feature type="chain" id="PRO_5004716385" description="Somatostatin/Cortistatin C-terminal domain-containing protein" evidence="1">
    <location>
        <begin position="28"/>
        <end position="125"/>
    </location>
</feature>
<evidence type="ECO:0000313" key="3">
    <source>
        <dbReference type="Proteomes" id="UP000030746"/>
    </source>
</evidence>
<protein>
    <recommendedName>
        <fullName evidence="4">Somatostatin/Cortistatin C-terminal domain-containing protein</fullName>
    </recommendedName>
</protein>
<evidence type="ECO:0008006" key="4">
    <source>
        <dbReference type="Google" id="ProtNLM"/>
    </source>
</evidence>
<dbReference type="Proteomes" id="UP000030746">
    <property type="component" value="Unassembled WGS sequence"/>
</dbReference>
<gene>
    <name evidence="2" type="ORF">LOTGIDRAFT_168040</name>
</gene>
<proteinExistence type="predicted"/>
<dbReference type="CTD" id="20240753"/>
<organism evidence="2 3">
    <name type="scientific">Lottia gigantea</name>
    <name type="common">Giant owl limpet</name>
    <dbReference type="NCBI Taxonomy" id="225164"/>
    <lineage>
        <taxon>Eukaryota</taxon>
        <taxon>Metazoa</taxon>
        <taxon>Spiralia</taxon>
        <taxon>Lophotrochozoa</taxon>
        <taxon>Mollusca</taxon>
        <taxon>Gastropoda</taxon>
        <taxon>Patellogastropoda</taxon>
        <taxon>Lottioidea</taxon>
        <taxon>Lottiidae</taxon>
        <taxon>Lottia</taxon>
    </lineage>
</organism>
<dbReference type="AlphaFoldDB" id="V3ZLQ1"/>
<name>V3ZLQ1_LOTGI</name>
<keyword evidence="3" id="KW-1185">Reference proteome</keyword>
<dbReference type="OMA" id="KRSMLIQ"/>
<evidence type="ECO:0000256" key="1">
    <source>
        <dbReference type="SAM" id="SignalP"/>
    </source>
</evidence>
<reference evidence="2 3" key="1">
    <citation type="journal article" date="2013" name="Nature">
        <title>Insights into bilaterian evolution from three spiralian genomes.</title>
        <authorList>
            <person name="Simakov O."/>
            <person name="Marletaz F."/>
            <person name="Cho S.J."/>
            <person name="Edsinger-Gonzales E."/>
            <person name="Havlak P."/>
            <person name="Hellsten U."/>
            <person name="Kuo D.H."/>
            <person name="Larsson T."/>
            <person name="Lv J."/>
            <person name="Arendt D."/>
            <person name="Savage R."/>
            <person name="Osoegawa K."/>
            <person name="de Jong P."/>
            <person name="Grimwood J."/>
            <person name="Chapman J.A."/>
            <person name="Shapiro H."/>
            <person name="Aerts A."/>
            <person name="Otillar R.P."/>
            <person name="Terry A.Y."/>
            <person name="Boore J.L."/>
            <person name="Grigoriev I.V."/>
            <person name="Lindberg D.R."/>
            <person name="Seaver E.C."/>
            <person name="Weisblat D.A."/>
            <person name="Putnam N.H."/>
            <person name="Rokhsar D.S."/>
        </authorList>
    </citation>
    <scope>NUCLEOTIDE SEQUENCE [LARGE SCALE GENOMIC DNA]</scope>
</reference>